<feature type="region of interest" description="Disordered" evidence="9">
    <location>
        <begin position="962"/>
        <end position="1253"/>
    </location>
</feature>
<dbReference type="SMART" id="SM00282">
    <property type="entry name" value="LamG"/>
    <property type="match status" value="3"/>
</dbReference>
<feature type="compositionally biased region" description="Polar residues" evidence="9">
    <location>
        <begin position="1060"/>
        <end position="1074"/>
    </location>
</feature>
<feature type="compositionally biased region" description="Low complexity" evidence="9">
    <location>
        <begin position="1075"/>
        <end position="1113"/>
    </location>
</feature>
<dbReference type="InterPro" id="IPR013320">
    <property type="entry name" value="ConA-like_dom_sf"/>
</dbReference>
<organism evidence="15 16">
    <name type="scientific">Patiria miniata</name>
    <name type="common">Bat star</name>
    <name type="synonym">Asterina miniata</name>
    <dbReference type="NCBI Taxonomy" id="46514"/>
    <lineage>
        <taxon>Eukaryota</taxon>
        <taxon>Metazoa</taxon>
        <taxon>Echinodermata</taxon>
        <taxon>Eleutherozoa</taxon>
        <taxon>Asterozoa</taxon>
        <taxon>Asteroidea</taxon>
        <taxon>Valvatacea</taxon>
        <taxon>Valvatida</taxon>
        <taxon>Asterinidae</taxon>
        <taxon>Patiria</taxon>
    </lineage>
</organism>
<evidence type="ECO:0000259" key="11">
    <source>
        <dbReference type="PROSITE" id="PS50025"/>
    </source>
</evidence>
<dbReference type="InterPro" id="IPR009030">
    <property type="entry name" value="Growth_fac_rcpt_cys_sf"/>
</dbReference>
<sequence length="2032" mass="218772">MDEIKCETVAIYRPRQGPRRIHILILAVACLSVVFSLVILIRYVPYVTREPISEGPCATILCAYGSVCRETNNQEAECFCSEECPDLFSPVCGTDGVTYNNDCYMKSSSCRLRKKITVASSGPCDSTSLCQNKQCPFGAECMITPDGASAKCVCSQECDALEYNPVCGGDGVDYPNECEMKRASCLQRREIRIIFQGKCNPCATANFDRNVACKLNRNRQPIAGCVFDCEELPGNPVCASDGQMYESECLMRRVACQSRFELSVHEESYCMPGTSPCNSFQCEFGKCILNLEGSPTCACISSCPDIYVPVCGGDGVTYYSICHLQKEQCLRSEAIHVIANGPCLNQSEGLCSSVRCAYGAICLVVDGSPTCSCDRMCTDEDSPVCGTDKMTYGNACLLKQAACEQQKDIQVELEGLCNGCEFYNCEFGAICEMGAKGPQCVCPEECVDFDSPVCGSDDVTYPNECELNVQACKRQEVITVVSQGECVECEGVKCEYGSICNRGQCSCPTCADVQQRICGTNQVTYQSVCHLRAEMCNERIRIAVAFDGPCEDSAEISGSGAGNDTDVDQEGGDGDRLDYTRECDEAMCQFGGTCEFMTNGNSYCSCIMNCPATRLPVCGSNQVTYGSECLLREASCEQQKPIYVESQGSCEDVEMEPCDGDNPLLVPNTMEEYTCSEQGEECPSGSYCHIHPLRKFAVCCPVTREQTSPPGCEDTMYGCCPDGITSAQGFKEAGCPSHCDCNDLGSYSPVCNPSNKQCPCKPGVGGKKCDRCEPGFWDFRGIQNGNIGCRPCGCSKGGSARDDCEQMLGKCMCKGKAMGMKCDMCPKGMVLGAAGCQEVVDVDDSSNLCEQLQCRYHAACQFTAGLATCVCPSNCTTEFEPVCGSDGQTYGNECQMKVFACRLQRDIRLYARGICNSIIMTPMTISQECLDSEFGCCDDGETPKKNPEGAGCPLMPGMTTASVVPSVRPTPSAPIKPQPSDASDTSTDSAVEVTTLPSPPVEVSSVSASPSEVTTLSLPSLDTRSYTSPQSDAITLPSPPLQTSSQQVMTKPAEVEPSTVKLSSSSMGTSKASESVSRTSEASLESSSAVTQLASASSSKSSMPDSESSTSVSETGKPVAETSMPESHTMPISKPSTSASEASSSASQTSMPVSETTIPVSMTTMSVSMTTMPASQSSLPPSQSSSKMMPLSSPKPEISESSPASSPSTPSMEPSTSQHLPSTSASLPSIPKTTSPPMMAGMTPEETKPMPQPQMQTLTTQFQASPTDPTTVMPRITTESIPELTTQQKQTTEPVPISICEMTPCLHGGTCLEKESAPKGYICICPVGRGGPVCEEAVTFQSPSLSEYSYLAFPKIRAFFDFEITLEFQAEADPEGLLLFNGQDDVENNDYVSLAIVNGSVELRYKVVHEFDLGSSDAVVIRSTVQIQPLHWFTVRATRDRRDGTLSVDGETPVKGESSDRSIGLSVTHDLFVGDVPEDKEAIYKVAGTTKGFVGCIGYLEVKGKSLKVYHPGGDILYGANIGECGNDPCVSMPCLNNATCAPTNAEQFECDCMGGFVGPLCGDVFVDPCEGNMCFTGSTCTSLPEGGYRCDCPMGWRGDMCDRQNKPEPGGPFIPGFDGNSYLELPSLMAPRHITVEMEFLATEPNGMLFYNGQSTNGRGDFISLNLMDGYLEFRYNLGSGTAKVKSPERVTLNEWHRVEATRMNMDGMLYLDGQMVAKGESSGSAKQLNLKKSLFIGGTDNFSQFSRKAGITDGFVGGIKMFAVDREEIPDLVEASISQANIQGFVEHPCVGRPCMPTYICLPEGESYSCVCPAGMEEMDERCLSMETSTASGDDMMVKNPATERQDTNAPVSFDGQSYFSYPNIATQTKKAQMTNIIKLRFRTSQQTGLMLYNSVNSRSGDFVAVALIDGRVEFAYNLGAGVKRIASALSVSDDQWHTVIVSRTQRESSIQVDDEAPSLGTSKPGASFLNTDGIMWIGGHSSLQSNVPFEYRTGFQGCITEVELEENSLHLYDDAREDKPSSFCDYPEA</sequence>
<feature type="domain" description="EGF-like" evidence="12">
    <location>
        <begin position="1296"/>
        <end position="1335"/>
    </location>
</feature>
<feature type="domain" description="Kazal-like" evidence="14">
    <location>
        <begin position="153"/>
        <end position="201"/>
    </location>
</feature>
<keyword evidence="5" id="KW-0325">Glycoprotein</keyword>
<dbReference type="InterPro" id="IPR000742">
    <property type="entry name" value="EGF"/>
</dbReference>
<feature type="domain" description="Laminin G" evidence="11">
    <location>
        <begin position="1851"/>
        <end position="2027"/>
    </location>
</feature>
<accession>A0A914AAG3</accession>
<evidence type="ECO:0000256" key="2">
    <source>
        <dbReference type="ARBA" id="ARBA00022737"/>
    </source>
</evidence>
<dbReference type="PROSITE" id="PS50027">
    <property type="entry name" value="EGF_LAM_2"/>
    <property type="match status" value="1"/>
</dbReference>
<dbReference type="CDD" id="cd00055">
    <property type="entry name" value="EGF_Lam"/>
    <property type="match status" value="2"/>
</dbReference>
<feature type="disulfide bond" evidence="7">
    <location>
        <begin position="1593"/>
        <end position="1602"/>
    </location>
</feature>
<dbReference type="OrthoDB" id="88467at2759"/>
<protein>
    <recommendedName>
        <fullName evidence="17">Agrin</fullName>
    </recommendedName>
</protein>
<evidence type="ECO:0000256" key="8">
    <source>
        <dbReference type="PROSITE-ProRule" id="PRU00460"/>
    </source>
</evidence>
<dbReference type="Pfam" id="PF07648">
    <property type="entry name" value="Kazal_2"/>
    <property type="match status" value="9"/>
</dbReference>
<feature type="domain" description="Kazal-like" evidence="14">
    <location>
        <begin position="207"/>
        <end position="272"/>
    </location>
</feature>
<dbReference type="FunFam" id="2.10.25.10:FF:000011">
    <property type="entry name" value="Cadherin EGF LAG seven-pass G-type receptor"/>
    <property type="match status" value="1"/>
</dbReference>
<dbReference type="GO" id="GO:0005509">
    <property type="term" value="F:calcium ion binding"/>
    <property type="evidence" value="ECO:0007669"/>
    <property type="project" value="InterPro"/>
</dbReference>
<dbReference type="EnsemblMetazoa" id="XM_038204924.1">
    <property type="protein sequence ID" value="XP_038060852.1"/>
    <property type="gene ID" value="LOC119731705"/>
</dbReference>
<comment type="caution">
    <text evidence="7">Lacks conserved residue(s) required for the propagation of feature annotation.</text>
</comment>
<keyword evidence="1" id="KW-0732">Signal</keyword>
<dbReference type="InterPro" id="IPR002350">
    <property type="entry name" value="Kazal_dom"/>
</dbReference>
<feature type="domain" description="Laminin G" evidence="11">
    <location>
        <begin position="1340"/>
        <end position="1525"/>
    </location>
</feature>
<keyword evidence="7" id="KW-0245">EGF-like domain</keyword>
<dbReference type="PANTHER" id="PTHR13866">
    <property type="entry name" value="SPARC OSTEONECTIN"/>
    <property type="match status" value="1"/>
</dbReference>
<evidence type="ECO:0000256" key="5">
    <source>
        <dbReference type="ARBA" id="ARBA00023180"/>
    </source>
</evidence>
<dbReference type="InterPro" id="IPR001881">
    <property type="entry name" value="EGF-like_Ca-bd_dom"/>
</dbReference>
<evidence type="ECO:0000313" key="15">
    <source>
        <dbReference type="EnsemblMetazoa" id="XP_038060852.1"/>
    </source>
</evidence>
<evidence type="ECO:0000256" key="7">
    <source>
        <dbReference type="PROSITE-ProRule" id="PRU00076"/>
    </source>
</evidence>
<dbReference type="InterPro" id="IPR001791">
    <property type="entry name" value="Laminin_G"/>
</dbReference>
<feature type="domain" description="Kazal-like" evidence="14">
    <location>
        <begin position="434"/>
        <end position="488"/>
    </location>
</feature>
<proteinExistence type="predicted"/>
<evidence type="ECO:0000256" key="10">
    <source>
        <dbReference type="SAM" id="Phobius"/>
    </source>
</evidence>
<feature type="domain" description="Kazal-like" evidence="14">
    <location>
        <begin position="79"/>
        <end position="126"/>
    </location>
</feature>
<evidence type="ECO:0000256" key="4">
    <source>
        <dbReference type="ARBA" id="ARBA00023157"/>
    </source>
</evidence>
<dbReference type="SUPFAM" id="SSF57196">
    <property type="entry name" value="EGF/Laminin"/>
    <property type="match status" value="1"/>
</dbReference>
<evidence type="ECO:0000256" key="6">
    <source>
        <dbReference type="ARBA" id="ARBA00023292"/>
    </source>
</evidence>
<dbReference type="Gene3D" id="3.30.60.30">
    <property type="match status" value="9"/>
</dbReference>
<feature type="domain" description="Kazal-like" evidence="14">
    <location>
        <begin position="291"/>
        <end position="345"/>
    </location>
</feature>
<dbReference type="Gene3D" id="2.10.25.10">
    <property type="entry name" value="Laminin"/>
    <property type="match status" value="4"/>
</dbReference>
<feature type="transmembrane region" description="Helical" evidence="10">
    <location>
        <begin position="21"/>
        <end position="44"/>
    </location>
</feature>
<feature type="domain" description="Kazal-like" evidence="14">
    <location>
        <begin position="605"/>
        <end position="652"/>
    </location>
</feature>
<dbReference type="PROSITE" id="PS01248">
    <property type="entry name" value="EGF_LAM_1"/>
    <property type="match status" value="1"/>
</dbReference>
<evidence type="ECO:0000259" key="12">
    <source>
        <dbReference type="PROSITE" id="PS50026"/>
    </source>
</evidence>
<name>A0A914AAG3_PATMI</name>
<dbReference type="InterPro" id="IPR003645">
    <property type="entry name" value="Fol_N"/>
</dbReference>
<feature type="disulfide bond" evidence="7">
    <location>
        <begin position="1553"/>
        <end position="1562"/>
    </location>
</feature>
<dbReference type="PROSITE" id="PS00022">
    <property type="entry name" value="EGF_1"/>
    <property type="match status" value="3"/>
</dbReference>
<dbReference type="Pfam" id="PF00053">
    <property type="entry name" value="EGF_laminin"/>
    <property type="match status" value="2"/>
</dbReference>
<evidence type="ECO:0000259" key="13">
    <source>
        <dbReference type="PROSITE" id="PS50027"/>
    </source>
</evidence>
<feature type="compositionally biased region" description="Polar residues" evidence="9">
    <location>
        <begin position="1016"/>
        <end position="1033"/>
    </location>
</feature>
<feature type="disulfide bond" evidence="8">
    <location>
        <begin position="760"/>
        <end position="769"/>
    </location>
</feature>
<dbReference type="PROSITE" id="PS50026">
    <property type="entry name" value="EGF_3"/>
    <property type="match status" value="3"/>
</dbReference>
<dbReference type="GO" id="GO:0050840">
    <property type="term" value="F:extracellular matrix binding"/>
    <property type="evidence" value="ECO:0007669"/>
    <property type="project" value="TreeGrafter"/>
</dbReference>
<dbReference type="CDD" id="cd00054">
    <property type="entry name" value="EGF_CA"/>
    <property type="match status" value="1"/>
</dbReference>
<feature type="region of interest" description="Disordered" evidence="9">
    <location>
        <begin position="555"/>
        <end position="574"/>
    </location>
</feature>
<dbReference type="RefSeq" id="XP_038060852.1">
    <property type="nucleotide sequence ID" value="XM_038204924.1"/>
</dbReference>
<feature type="domain" description="EGF-like" evidence="12">
    <location>
        <begin position="1566"/>
        <end position="1603"/>
    </location>
</feature>
<dbReference type="CDD" id="cd00104">
    <property type="entry name" value="KAZAL_FS"/>
    <property type="match status" value="9"/>
</dbReference>
<dbReference type="PROSITE" id="PS50025">
    <property type="entry name" value="LAM_G_DOMAIN"/>
    <property type="match status" value="3"/>
</dbReference>
<dbReference type="PROSITE" id="PS01186">
    <property type="entry name" value="EGF_2"/>
    <property type="match status" value="2"/>
</dbReference>
<keyword evidence="3" id="KW-0221">Differentiation</keyword>
<feature type="compositionally biased region" description="Polar residues" evidence="9">
    <location>
        <begin position="1218"/>
        <end position="1236"/>
    </location>
</feature>
<dbReference type="SMART" id="SM00280">
    <property type="entry name" value="KAZAL"/>
    <property type="match status" value="9"/>
</dbReference>
<dbReference type="GeneID" id="119731705"/>
<dbReference type="Proteomes" id="UP000887568">
    <property type="component" value="Unplaced"/>
</dbReference>
<keyword evidence="6 8" id="KW-0424">Laminin EGF-like domain</keyword>
<dbReference type="InterPro" id="IPR002049">
    <property type="entry name" value="LE_dom"/>
</dbReference>
<feature type="compositionally biased region" description="Low complexity" evidence="9">
    <location>
        <begin position="1160"/>
        <end position="1217"/>
    </location>
</feature>
<evidence type="ECO:0000259" key="14">
    <source>
        <dbReference type="PROSITE" id="PS51465"/>
    </source>
</evidence>
<evidence type="ECO:0000256" key="3">
    <source>
        <dbReference type="ARBA" id="ARBA00022782"/>
    </source>
</evidence>
<dbReference type="SMART" id="SM00181">
    <property type="entry name" value="EGF"/>
    <property type="match status" value="7"/>
</dbReference>
<dbReference type="FunFam" id="3.30.60.30:FF:000024">
    <property type="entry name" value="Transmembrane agrin"/>
    <property type="match status" value="4"/>
</dbReference>
<feature type="domain" description="Kazal-like" evidence="14">
    <location>
        <begin position="495"/>
        <end position="552"/>
    </location>
</feature>
<dbReference type="OMA" id="QKCTICT"/>
<feature type="compositionally biased region" description="Low complexity" evidence="9">
    <location>
        <begin position="980"/>
        <end position="1015"/>
    </location>
</feature>
<keyword evidence="16" id="KW-1185">Reference proteome</keyword>
<dbReference type="GO" id="GO:0005615">
    <property type="term" value="C:extracellular space"/>
    <property type="evidence" value="ECO:0007669"/>
    <property type="project" value="TreeGrafter"/>
</dbReference>
<evidence type="ECO:0000256" key="9">
    <source>
        <dbReference type="SAM" id="MobiDB-lite"/>
    </source>
</evidence>
<dbReference type="SMART" id="SM00180">
    <property type="entry name" value="EGF_Lam"/>
    <property type="match status" value="2"/>
</dbReference>
<keyword evidence="4 7" id="KW-1015">Disulfide bond</keyword>
<evidence type="ECO:0000313" key="16">
    <source>
        <dbReference type="Proteomes" id="UP000887568"/>
    </source>
</evidence>
<keyword evidence="10" id="KW-1133">Transmembrane helix</keyword>
<dbReference type="GO" id="GO:0005518">
    <property type="term" value="F:collagen binding"/>
    <property type="evidence" value="ECO:0007669"/>
    <property type="project" value="TreeGrafter"/>
</dbReference>
<feature type="disulfide bond" evidence="7">
    <location>
        <begin position="1325"/>
        <end position="1334"/>
    </location>
</feature>
<feature type="domain" description="EGF-like" evidence="12">
    <location>
        <begin position="1526"/>
        <end position="1563"/>
    </location>
</feature>
<evidence type="ECO:0008006" key="17">
    <source>
        <dbReference type="Google" id="ProtNLM"/>
    </source>
</evidence>
<dbReference type="PANTHER" id="PTHR13866:SF29">
    <property type="entry name" value="FOLLISTATIN"/>
    <property type="match status" value="1"/>
</dbReference>
<keyword evidence="10" id="KW-0812">Transmembrane</keyword>
<evidence type="ECO:0000256" key="1">
    <source>
        <dbReference type="ARBA" id="ARBA00022729"/>
    </source>
</evidence>
<feature type="disulfide bond" evidence="8">
    <location>
        <begin position="741"/>
        <end position="758"/>
    </location>
</feature>
<dbReference type="Gene3D" id="2.60.120.200">
    <property type="match status" value="3"/>
</dbReference>
<dbReference type="PROSITE" id="PS51465">
    <property type="entry name" value="KAZAL_2"/>
    <property type="match status" value="9"/>
</dbReference>
<dbReference type="SUPFAM" id="SSF100895">
    <property type="entry name" value="Kazal-type serine protease inhibitors"/>
    <property type="match status" value="9"/>
</dbReference>
<dbReference type="CDD" id="cd00110">
    <property type="entry name" value="LamG"/>
    <property type="match status" value="3"/>
</dbReference>
<feature type="domain" description="Kazal-like" evidence="14">
    <location>
        <begin position="870"/>
        <end position="917"/>
    </location>
</feature>
<dbReference type="GO" id="GO:0030154">
    <property type="term" value="P:cell differentiation"/>
    <property type="evidence" value="ECO:0007669"/>
    <property type="project" value="UniProtKB-KW"/>
</dbReference>
<dbReference type="SUPFAM" id="SSF57184">
    <property type="entry name" value="Growth factor receptor domain"/>
    <property type="match status" value="1"/>
</dbReference>
<reference evidence="15" key="1">
    <citation type="submission" date="2022-11" db="UniProtKB">
        <authorList>
            <consortium name="EnsemblMetazoa"/>
        </authorList>
    </citation>
    <scope>IDENTIFICATION</scope>
</reference>
<dbReference type="InterPro" id="IPR036058">
    <property type="entry name" value="Kazal_dom_sf"/>
</dbReference>
<dbReference type="SMART" id="SM00274">
    <property type="entry name" value="FOLN"/>
    <property type="match status" value="8"/>
</dbReference>
<dbReference type="SUPFAM" id="SSF49899">
    <property type="entry name" value="Concanavalin A-like lectins/glucanases"/>
    <property type="match status" value="3"/>
</dbReference>
<feature type="disulfide bond" evidence="8">
    <location>
        <begin position="739"/>
        <end position="751"/>
    </location>
</feature>
<feature type="compositionally biased region" description="Low complexity" evidence="9">
    <location>
        <begin position="1136"/>
        <end position="1150"/>
    </location>
</feature>
<dbReference type="SMART" id="SM00179">
    <property type="entry name" value="EGF_CA"/>
    <property type="match status" value="3"/>
</dbReference>
<feature type="domain" description="Laminin G" evidence="11">
    <location>
        <begin position="1613"/>
        <end position="1792"/>
    </location>
</feature>
<feature type="domain" description="Laminin EGF-like" evidence="13">
    <location>
        <begin position="739"/>
        <end position="791"/>
    </location>
</feature>
<keyword evidence="2" id="KW-0677">Repeat</keyword>
<feature type="domain" description="Kazal-like" evidence="14">
    <location>
        <begin position="372"/>
        <end position="419"/>
    </location>
</feature>
<dbReference type="Pfam" id="PF00054">
    <property type="entry name" value="Laminin_G_1"/>
    <property type="match status" value="3"/>
</dbReference>
<dbReference type="Pfam" id="PF00008">
    <property type="entry name" value="EGF"/>
    <property type="match status" value="1"/>
</dbReference>
<keyword evidence="10" id="KW-0472">Membrane</keyword>